<keyword evidence="1" id="KW-1133">Transmembrane helix</keyword>
<organism evidence="2 3">
    <name type="scientific">Mesorhabditis belari</name>
    <dbReference type="NCBI Taxonomy" id="2138241"/>
    <lineage>
        <taxon>Eukaryota</taxon>
        <taxon>Metazoa</taxon>
        <taxon>Ecdysozoa</taxon>
        <taxon>Nematoda</taxon>
        <taxon>Chromadorea</taxon>
        <taxon>Rhabditida</taxon>
        <taxon>Rhabditina</taxon>
        <taxon>Rhabditomorpha</taxon>
        <taxon>Rhabditoidea</taxon>
        <taxon>Rhabditidae</taxon>
        <taxon>Mesorhabditinae</taxon>
        <taxon>Mesorhabditis</taxon>
    </lineage>
</organism>
<keyword evidence="2" id="KW-1185">Reference proteome</keyword>
<feature type="transmembrane region" description="Helical" evidence="1">
    <location>
        <begin position="123"/>
        <end position="142"/>
    </location>
</feature>
<keyword evidence="1" id="KW-0472">Membrane</keyword>
<evidence type="ECO:0000313" key="3">
    <source>
        <dbReference type="WBParaSite" id="MBELARI_LOCUS5412"/>
    </source>
</evidence>
<keyword evidence="1" id="KW-0812">Transmembrane</keyword>
<reference evidence="3" key="1">
    <citation type="submission" date="2024-02" db="UniProtKB">
        <authorList>
            <consortium name="WormBaseParasite"/>
        </authorList>
    </citation>
    <scope>IDENTIFICATION</scope>
</reference>
<dbReference type="Proteomes" id="UP000887575">
    <property type="component" value="Unassembled WGS sequence"/>
</dbReference>
<proteinExistence type="predicted"/>
<evidence type="ECO:0000313" key="2">
    <source>
        <dbReference type="Proteomes" id="UP000887575"/>
    </source>
</evidence>
<protein>
    <submittedName>
        <fullName evidence="3">Uncharacterized protein</fullName>
    </submittedName>
</protein>
<feature type="transmembrane region" description="Helical" evidence="1">
    <location>
        <begin position="89"/>
        <end position="111"/>
    </location>
</feature>
<feature type="transmembrane region" description="Helical" evidence="1">
    <location>
        <begin position="162"/>
        <end position="185"/>
    </location>
</feature>
<accession>A0AAF3J9R0</accession>
<dbReference type="WBParaSite" id="MBELARI_LOCUS5412">
    <property type="protein sequence ID" value="MBELARI_LOCUS5412"/>
    <property type="gene ID" value="MBELARI_LOCUS5412"/>
</dbReference>
<dbReference type="AlphaFoldDB" id="A0AAF3J9R0"/>
<sequence>MVVHTGELCLIAAASLTTAAFLFTLAGTFGDDWVHVDTTYGFSLTVGMLPSRCSDMPEDMAEFDPNFDINKYCDQLRKGITRAIGHKTAALLVPALLADLLALCAFGLIWWKGFKARKFALPVACVLQMVACVLPIIEAAHVLNSVKGNKKLEQDQNLTTIGLGWCIDILIVGGVAAAIAVPLTFTSLVTRPAPPISPSEITIRSPTIVSPSSRKTPLD</sequence>
<name>A0AAF3J9R0_9BILA</name>
<evidence type="ECO:0000256" key="1">
    <source>
        <dbReference type="SAM" id="Phobius"/>
    </source>
</evidence>